<feature type="binding site" evidence="3">
    <location>
        <position position="366"/>
    </location>
    <ligand>
        <name>substrate</name>
    </ligand>
</feature>
<dbReference type="GO" id="GO:0019544">
    <property type="term" value="P:L-arginine catabolic process to L-glutamate"/>
    <property type="evidence" value="ECO:0007669"/>
    <property type="project" value="UniProtKB-UniRule"/>
</dbReference>
<dbReference type="EMBL" id="LNYH01000052">
    <property type="protein sequence ID" value="KTD26870.1"/>
    <property type="molecule type" value="Genomic_DNA"/>
</dbReference>
<proteinExistence type="inferred from homology"/>
<comment type="function">
    <text evidence="3">Catalyzes the hydrolysis of N(2)-succinylarginine into N(2)-succinylornithine, ammonia and CO(2).</text>
</comment>
<dbReference type="PANTHER" id="PTHR30420">
    <property type="entry name" value="N-SUCCINYLARGININE DIHYDROLASE"/>
    <property type="match status" value="1"/>
</dbReference>
<dbReference type="STRING" id="454.Lisr_1081"/>
<evidence type="ECO:0000256" key="3">
    <source>
        <dbReference type="HAMAP-Rule" id="MF_01172"/>
    </source>
</evidence>
<evidence type="ECO:0000313" key="6">
    <source>
        <dbReference type="Proteomes" id="UP000054761"/>
    </source>
</evidence>
<dbReference type="Pfam" id="PF04996">
    <property type="entry name" value="AstB"/>
    <property type="match status" value="1"/>
</dbReference>
<evidence type="ECO:0000256" key="2">
    <source>
        <dbReference type="ARBA" id="ARBA00022801"/>
    </source>
</evidence>
<feature type="active site" evidence="3">
    <location>
        <position position="174"/>
    </location>
</feature>
<feature type="active site" evidence="3">
    <location>
        <position position="252"/>
    </location>
</feature>
<feature type="binding site" evidence="3">
    <location>
        <position position="216"/>
    </location>
    <ligand>
        <name>substrate</name>
    </ligand>
</feature>
<dbReference type="PANTHER" id="PTHR30420:SF2">
    <property type="entry name" value="N-SUCCINYLARGININE DIHYDROLASE"/>
    <property type="match status" value="1"/>
</dbReference>
<evidence type="ECO:0000256" key="4">
    <source>
        <dbReference type="NCBIfam" id="TIGR03241"/>
    </source>
</evidence>
<keyword evidence="6" id="KW-1185">Reference proteome</keyword>
<feature type="active site" description="Nucleophile" evidence="3">
    <location>
        <position position="372"/>
    </location>
</feature>
<dbReference type="PATRIC" id="fig|454.4.peg.1160"/>
<accession>A0A0W0W4M6</accession>
<comment type="similarity">
    <text evidence="3">Belongs to the succinylarginine dihydrolase family.</text>
</comment>
<feature type="binding site" evidence="3">
    <location>
        <position position="110"/>
    </location>
    <ligand>
        <name>substrate</name>
    </ligand>
</feature>
<dbReference type="NCBIfam" id="TIGR03241">
    <property type="entry name" value="arg_catab_astB"/>
    <property type="match status" value="1"/>
</dbReference>
<feature type="binding site" evidence="3">
    <location>
        <begin position="19"/>
        <end position="28"/>
    </location>
    <ligand>
        <name>substrate</name>
    </ligand>
</feature>
<feature type="binding site" evidence="3">
    <location>
        <begin position="137"/>
        <end position="138"/>
    </location>
    <ligand>
        <name>substrate</name>
    </ligand>
</feature>
<dbReference type="Proteomes" id="UP000054761">
    <property type="component" value="Unassembled WGS sequence"/>
</dbReference>
<dbReference type="NCBIfam" id="NF009789">
    <property type="entry name" value="PRK13281.1"/>
    <property type="match status" value="1"/>
</dbReference>
<gene>
    <name evidence="3 5" type="primary">astB</name>
    <name evidence="5" type="ORF">Lisr_1081</name>
</gene>
<dbReference type="InterPro" id="IPR037031">
    <property type="entry name" value="AstB_sf"/>
</dbReference>
<dbReference type="OrthoDB" id="248552at2"/>
<dbReference type="GO" id="GO:0009015">
    <property type="term" value="F:N-succinylarginine dihydrolase activity"/>
    <property type="evidence" value="ECO:0007669"/>
    <property type="project" value="UniProtKB-UniRule"/>
</dbReference>
<sequence length="448" mass="50059">MSVYELNIDGLVGPTHNYAGLSVGNIASAVNALTVANPKAAALQGLAKMRLLHEHGVKQALLPPHQRPNLHLLEQLGFTGSFVQKIDKAKKEAPGLLNAVYSASSMWAANAATVTASIDTADRKVHFTAANLISNLHRQQEAEFSSKLLKIIFNDERFFQHHPILPPSSTTSDEGAANHNRLCEHHHSPAVYLLVYDKQALAHRQINPLPKRYPARQTLEASKAIARSHLLNPEQVVFACQNPVAIDQGVFHNDVISVANESVFLIHEEAFLNQAEVLKELKKKAPFVLNIIEIPSKEMSIDDAVSTYFFNSQLITIPGTSHMMFIAPTECAEHPKINTIIQQMIADDRNPINKVYYMELKQSMRNGGGPACLRLRVPLNDNELKAMHQGVIIDEHLLNMLENWILRHYRNELSSDDFNDPQLIEENFKALDELTGILRLGPIYPFQL</sequence>
<dbReference type="Gene3D" id="3.75.10.20">
    <property type="entry name" value="Succinylarginine dihydrolase"/>
    <property type="match status" value="1"/>
</dbReference>
<name>A0A0W0W4M6_9GAMM</name>
<comment type="catalytic activity">
    <reaction evidence="3">
        <text>N(2)-succinyl-L-arginine + 2 H2O + 2 H(+) = N(2)-succinyl-L-ornithine + 2 NH4(+) + CO2</text>
        <dbReference type="Rhea" id="RHEA:19533"/>
        <dbReference type="ChEBI" id="CHEBI:15377"/>
        <dbReference type="ChEBI" id="CHEBI:15378"/>
        <dbReference type="ChEBI" id="CHEBI:16526"/>
        <dbReference type="ChEBI" id="CHEBI:28938"/>
        <dbReference type="ChEBI" id="CHEBI:58241"/>
        <dbReference type="ChEBI" id="CHEBI:58514"/>
        <dbReference type="EC" id="3.5.3.23"/>
    </reaction>
</comment>
<feature type="binding site" evidence="3">
    <location>
        <position position="254"/>
    </location>
    <ligand>
        <name>substrate</name>
    </ligand>
</feature>
<comment type="caution">
    <text evidence="5">The sequence shown here is derived from an EMBL/GenBank/DDBJ whole genome shotgun (WGS) entry which is preliminary data.</text>
</comment>
<dbReference type="InterPro" id="IPR007079">
    <property type="entry name" value="SuccinylArg_d-Hdrlase_AstB"/>
</dbReference>
<reference evidence="5 6" key="1">
    <citation type="submission" date="2015-11" db="EMBL/GenBank/DDBJ databases">
        <title>Genomic analysis of 38 Legionella species identifies large and diverse effector repertoires.</title>
        <authorList>
            <person name="Burstein D."/>
            <person name="Amaro F."/>
            <person name="Zusman T."/>
            <person name="Lifshitz Z."/>
            <person name="Cohen O."/>
            <person name="Gilbert J.A."/>
            <person name="Pupko T."/>
            <person name="Shuman H.A."/>
            <person name="Segal G."/>
        </authorList>
    </citation>
    <scope>NUCLEOTIDE SEQUENCE [LARGE SCALE GENOMIC DNA]</scope>
    <source>
        <strain evidence="5 6">Bercovier 4</strain>
    </source>
</reference>
<dbReference type="AlphaFoldDB" id="A0A0W0W4M6"/>
<dbReference type="EC" id="3.5.3.23" evidence="3 4"/>
<dbReference type="GO" id="GO:0019545">
    <property type="term" value="P:L-arginine catabolic process to succinate"/>
    <property type="evidence" value="ECO:0007669"/>
    <property type="project" value="UniProtKB-UniRule"/>
</dbReference>
<evidence type="ECO:0000313" key="5">
    <source>
        <dbReference type="EMBL" id="KTD26870.1"/>
    </source>
</evidence>
<evidence type="ECO:0000256" key="1">
    <source>
        <dbReference type="ARBA" id="ARBA00022503"/>
    </source>
</evidence>
<keyword evidence="1 3" id="KW-0056">Arginine metabolism</keyword>
<organism evidence="5 6">
    <name type="scientific">Legionella israelensis</name>
    <dbReference type="NCBI Taxonomy" id="454"/>
    <lineage>
        <taxon>Bacteria</taxon>
        <taxon>Pseudomonadati</taxon>
        <taxon>Pseudomonadota</taxon>
        <taxon>Gammaproteobacteria</taxon>
        <taxon>Legionellales</taxon>
        <taxon>Legionellaceae</taxon>
        <taxon>Legionella</taxon>
    </lineage>
</organism>
<dbReference type="SUPFAM" id="SSF55909">
    <property type="entry name" value="Pentein"/>
    <property type="match status" value="1"/>
</dbReference>
<comment type="pathway">
    <text evidence="3">Amino-acid degradation; L-arginine degradation via AST pathway; L-glutamate and succinate from L-arginine: step 2/5.</text>
</comment>
<dbReference type="UniPathway" id="UPA00185">
    <property type="reaction ID" value="UER00280"/>
</dbReference>
<protein>
    <recommendedName>
        <fullName evidence="3 4">N-succinylarginine dihydrolase</fullName>
        <ecNumber evidence="3 4">3.5.3.23</ecNumber>
    </recommendedName>
</protein>
<comment type="subunit">
    <text evidence="3">Homodimer.</text>
</comment>
<dbReference type="HAMAP" id="MF_01172">
    <property type="entry name" value="AstB"/>
    <property type="match status" value="1"/>
</dbReference>
<dbReference type="RefSeq" id="WP_058501438.1">
    <property type="nucleotide sequence ID" value="NZ_CAAAJA010000001.1"/>
</dbReference>
<keyword evidence="2 3" id="KW-0378">Hydrolase</keyword>